<dbReference type="RefSeq" id="XP_014665178.1">
    <property type="nucleotide sequence ID" value="XM_014809692.1"/>
</dbReference>
<dbReference type="InterPro" id="IPR036610">
    <property type="entry name" value="PEBP-like_sf"/>
</dbReference>
<evidence type="ECO:0000313" key="4">
    <source>
        <dbReference type="RefSeq" id="XP_014665178.1"/>
    </source>
</evidence>
<dbReference type="CDD" id="cd00866">
    <property type="entry name" value="PEBP_euk"/>
    <property type="match status" value="1"/>
</dbReference>
<dbReference type="InterPro" id="IPR035810">
    <property type="entry name" value="PEBP_euk"/>
</dbReference>
<evidence type="ECO:0000313" key="3">
    <source>
        <dbReference type="Proteomes" id="UP000695022"/>
    </source>
</evidence>
<keyword evidence="2" id="KW-0732">Signal</keyword>
<sequence length="419" mass="47653">MIHISAMWTCFITIIICQLTCHVLAFDWTETHGVVPDVIYEPCMSDLQITYQDKAVEMGNEFTPTEVAMEPTVLSWPTTSDGVYTLIMTDPDALAREFIHWIVGNIRANDVNQGEVLAEYVGSSPRKDTGLHRYTFIVYKQRGIVNFGDWVKVNATSSPAELSPRINFSTRKFVEDFQLVECPLSCNMFQAQSEENMDSPKNVDKEKTFGNNVDQEKGPLNEPINQYNASTDQDKNKKATSSTKNGYQWMAMIDKRRDQQFDLYDENGIPKDVPFDMSENGNGTSIDMWQSKNGTSIDMWQSENETAIDMDVSENDTFTDMGMNVKGNSTYVDKNWGSASTYMEENGNSNSTYMEANWNSNSTYMDAKWKGTSSNIEENGDFNVSMARMRLFPPRTPVELEDELTPINRTILVDSEEKY</sequence>
<proteinExistence type="predicted"/>
<dbReference type="SUPFAM" id="SSF49777">
    <property type="entry name" value="PEBP-like"/>
    <property type="match status" value="1"/>
</dbReference>
<dbReference type="InterPro" id="IPR008914">
    <property type="entry name" value="PEBP"/>
</dbReference>
<keyword evidence="3" id="KW-1185">Reference proteome</keyword>
<protein>
    <submittedName>
        <fullName evidence="4">Uncharacterized protein LOC106807376</fullName>
    </submittedName>
</protein>
<dbReference type="Proteomes" id="UP000695022">
    <property type="component" value="Unplaced"/>
</dbReference>
<dbReference type="PANTHER" id="PTHR11362">
    <property type="entry name" value="PHOSPHATIDYLETHANOLAMINE-BINDING PROTEIN"/>
    <property type="match status" value="1"/>
</dbReference>
<feature type="compositionally biased region" description="Basic and acidic residues" evidence="1">
    <location>
        <begin position="201"/>
        <end position="219"/>
    </location>
</feature>
<reference evidence="4" key="1">
    <citation type="submission" date="2025-08" db="UniProtKB">
        <authorList>
            <consortium name="RefSeq"/>
        </authorList>
    </citation>
    <scope>IDENTIFICATION</scope>
</reference>
<name>A0ABM1DZ07_PRICU</name>
<dbReference type="GeneID" id="106807376"/>
<feature type="chain" id="PRO_5046257628" evidence="2">
    <location>
        <begin position="26"/>
        <end position="419"/>
    </location>
</feature>
<feature type="signal peptide" evidence="2">
    <location>
        <begin position="1"/>
        <end position="25"/>
    </location>
</feature>
<gene>
    <name evidence="4" type="primary">LOC106807376</name>
</gene>
<feature type="region of interest" description="Disordered" evidence="1">
    <location>
        <begin position="193"/>
        <end position="243"/>
    </location>
</feature>
<evidence type="ECO:0000256" key="2">
    <source>
        <dbReference type="SAM" id="SignalP"/>
    </source>
</evidence>
<organism evidence="3 4">
    <name type="scientific">Priapulus caudatus</name>
    <name type="common">Priapulid worm</name>
    <dbReference type="NCBI Taxonomy" id="37621"/>
    <lineage>
        <taxon>Eukaryota</taxon>
        <taxon>Metazoa</taxon>
        <taxon>Ecdysozoa</taxon>
        <taxon>Scalidophora</taxon>
        <taxon>Priapulida</taxon>
        <taxon>Priapulimorpha</taxon>
        <taxon>Priapulimorphida</taxon>
        <taxon>Priapulidae</taxon>
        <taxon>Priapulus</taxon>
    </lineage>
</organism>
<evidence type="ECO:0000256" key="1">
    <source>
        <dbReference type="SAM" id="MobiDB-lite"/>
    </source>
</evidence>
<accession>A0ABM1DZ07</accession>
<dbReference type="Gene3D" id="3.90.280.10">
    <property type="entry name" value="PEBP-like"/>
    <property type="match status" value="1"/>
</dbReference>
<dbReference type="PANTHER" id="PTHR11362:SF152">
    <property type="entry name" value="ODORANT-BINDING PROTEIN A5-LIKE PROTEIN"/>
    <property type="match status" value="1"/>
</dbReference>
<dbReference type="Pfam" id="PF01161">
    <property type="entry name" value="PBP"/>
    <property type="match status" value="1"/>
</dbReference>